<dbReference type="Proteomes" id="UP000244905">
    <property type="component" value="Unassembled WGS sequence"/>
</dbReference>
<comment type="caution">
    <text evidence="1">The sequence shown here is derived from an EMBL/GenBank/DDBJ whole genome shotgun (WGS) entry which is preliminary data.</text>
</comment>
<accession>A0A2V1ILG8</accession>
<keyword evidence="2" id="KW-1185">Reference proteome</keyword>
<organism evidence="1 2">
    <name type="scientific">Duncaniella muris</name>
    <dbReference type="NCBI Taxonomy" id="2094150"/>
    <lineage>
        <taxon>Bacteria</taxon>
        <taxon>Pseudomonadati</taxon>
        <taxon>Bacteroidota</taxon>
        <taxon>Bacteroidia</taxon>
        <taxon>Bacteroidales</taxon>
        <taxon>Muribaculaceae</taxon>
        <taxon>Duncaniella</taxon>
    </lineage>
</organism>
<gene>
    <name evidence="1" type="ORF">C5O23_05965</name>
</gene>
<evidence type="ECO:0000313" key="2">
    <source>
        <dbReference type="Proteomes" id="UP000244905"/>
    </source>
</evidence>
<dbReference type="EMBL" id="PUEC01000011">
    <property type="protein sequence ID" value="PWB02576.1"/>
    <property type="molecule type" value="Genomic_DNA"/>
</dbReference>
<evidence type="ECO:0000313" key="1">
    <source>
        <dbReference type="EMBL" id="PWB02576.1"/>
    </source>
</evidence>
<proteinExistence type="predicted"/>
<sequence>MAMKRYKLIVNILLLFICSACVIVKGPEIKFDRSRQGALFSSGFKPNETGLLKTSGYYLLFDVDCANYLEGDGFRLWDDGAVSNIYFWLRGVSEELLSGEFMDAVIETGGVLFKDGNYGYSMGGIYKVEGDTLIIDRYFKDDNSWWHDYWTMEKKKYKIIDDGLFLMEISPDSCCLQDEIREKFCGDRFFRFVPASIFMNERFLGVKDAKWMWEDEAEWKTYRREWKKWRKKFLMGAYDEWVH</sequence>
<reference evidence="2" key="1">
    <citation type="submission" date="2018-02" db="EMBL/GenBank/DDBJ databases">
        <authorList>
            <person name="Clavel T."/>
            <person name="Strowig T."/>
        </authorList>
    </citation>
    <scope>NUCLEOTIDE SEQUENCE [LARGE SCALE GENOMIC DNA]</scope>
    <source>
        <strain evidence="2">DSM 103720</strain>
    </source>
</reference>
<name>A0A2V1ILG8_9BACT</name>
<dbReference type="RefSeq" id="WP_107032041.1">
    <property type="nucleotide sequence ID" value="NZ_CAOMED010000012.1"/>
</dbReference>
<dbReference type="AlphaFoldDB" id="A0A2V1ILG8"/>
<protein>
    <submittedName>
        <fullName evidence="1">Uncharacterized protein</fullName>
    </submittedName>
</protein>